<accession>O58249</accession>
<evidence type="ECO:0000313" key="3">
    <source>
        <dbReference type="Proteomes" id="UP000000752"/>
    </source>
</evidence>
<dbReference type="EnsemblBacteria" id="BAA29601">
    <property type="protein sequence ID" value="BAA29601"/>
    <property type="gene ID" value="BAA29601"/>
</dbReference>
<keyword evidence="1" id="KW-0472">Membrane</keyword>
<dbReference type="PIR" id="D71164">
    <property type="entry name" value="D71164"/>
</dbReference>
<proteinExistence type="predicted"/>
<protein>
    <submittedName>
        <fullName evidence="2">Uncharacterized protein</fullName>
    </submittedName>
</protein>
<dbReference type="AlphaFoldDB" id="O58249"/>
<evidence type="ECO:0000313" key="2">
    <source>
        <dbReference type="EMBL" id="BAA29601.1"/>
    </source>
</evidence>
<feature type="transmembrane region" description="Helical" evidence="1">
    <location>
        <begin position="57"/>
        <end position="76"/>
    </location>
</feature>
<dbReference type="KEGG" id="pho:PH0513"/>
<reference evidence="2 3" key="1">
    <citation type="journal article" date="1998" name="DNA Res.">
        <title>Complete sequence and gene organization of the genome of a hyper-thermophilic archaebacterium, Pyrococcus horikoshii OT3.</title>
        <authorList>
            <person name="Kawarabayasi Y."/>
            <person name="Sawada M."/>
            <person name="Horikawa H."/>
            <person name="Haikawa Y."/>
            <person name="Hino Y."/>
            <person name="Yamamoto S."/>
            <person name="Sekine M."/>
            <person name="Baba S."/>
            <person name="Kosugi H."/>
            <person name="Hosoyama A."/>
            <person name="Nagai Y."/>
            <person name="Sakai M."/>
            <person name="Ogura K."/>
            <person name="Otuka R."/>
            <person name="Nakazawa H."/>
            <person name="Takamiya M."/>
            <person name="Ohfuku Y."/>
            <person name="Funahashi T."/>
            <person name="Tanaka T."/>
            <person name="Kudoh Y."/>
            <person name="Yamazaki J."/>
            <person name="Kushida N."/>
            <person name="Oguchi A."/>
            <person name="Aoki K."/>
            <person name="Nakamura Y."/>
            <person name="Robb T.F."/>
            <person name="Horikoshi K."/>
            <person name="Masuchi Y."/>
            <person name="Shizuya H."/>
            <person name="Kikuchi H."/>
        </authorList>
    </citation>
    <scope>NUCLEOTIDE SEQUENCE [LARGE SCALE GENOMIC DNA]</scope>
    <source>
        <strain evidence="3">ATCC 700860 / DSM 12428 / JCM 9974 / NBRC 100139 / OT-3</strain>
    </source>
</reference>
<dbReference type="Proteomes" id="UP000000752">
    <property type="component" value="Chromosome"/>
</dbReference>
<keyword evidence="1" id="KW-1133">Transmembrane helix</keyword>
<gene>
    <name evidence="2" type="ordered locus">PH0513</name>
</gene>
<keyword evidence="1" id="KW-0812">Transmembrane</keyword>
<dbReference type="EMBL" id="BA000001">
    <property type="protein sequence ID" value="BAA29601.1"/>
    <property type="molecule type" value="Genomic_DNA"/>
</dbReference>
<name>O58249_PYRHO</name>
<organism evidence="2 3">
    <name type="scientific">Pyrococcus horikoshii (strain ATCC 700860 / DSM 12428 / JCM 9974 / NBRC 100139 / OT-3)</name>
    <dbReference type="NCBI Taxonomy" id="70601"/>
    <lineage>
        <taxon>Archaea</taxon>
        <taxon>Methanobacteriati</taxon>
        <taxon>Methanobacteriota</taxon>
        <taxon>Thermococci</taxon>
        <taxon>Thermococcales</taxon>
        <taxon>Thermococcaceae</taxon>
        <taxon>Pyrococcus</taxon>
    </lineage>
</organism>
<evidence type="ECO:0000256" key="1">
    <source>
        <dbReference type="SAM" id="Phobius"/>
    </source>
</evidence>
<sequence length="100" mass="10733">MSISLSSVSTTLNSLISPWTMPNFTIFSYSSKIFPSISSASSSVRSLSLSSASSTPLMYSMTIACLFQAIGFGTFAKGLNNTRASCSFFAINLETYNQLL</sequence>
<keyword evidence="3" id="KW-1185">Reference proteome</keyword>